<comment type="caution">
    <text evidence="9">The sequence shown here is derived from an EMBL/GenBank/DDBJ whole genome shotgun (WGS) entry which is preliminary data.</text>
</comment>
<dbReference type="PANTHER" id="PTHR40631:SF2">
    <property type="entry name" value="ALPHA-L-ARABINOFURANOSIDASE"/>
    <property type="match status" value="1"/>
</dbReference>
<evidence type="ECO:0000313" key="9">
    <source>
        <dbReference type="EMBL" id="KAK0746996.1"/>
    </source>
</evidence>
<dbReference type="InterPro" id="IPR023296">
    <property type="entry name" value="Glyco_hydro_beta-prop_sf"/>
</dbReference>
<evidence type="ECO:0000256" key="3">
    <source>
        <dbReference type="ARBA" id="ARBA00007396"/>
    </source>
</evidence>
<dbReference type="EMBL" id="JAUKUD010000004">
    <property type="protein sequence ID" value="KAK0746996.1"/>
    <property type="molecule type" value="Genomic_DNA"/>
</dbReference>
<gene>
    <name evidence="9" type="ORF">B0T18DRAFT_325913</name>
</gene>
<dbReference type="GO" id="GO:0046373">
    <property type="term" value="P:L-arabinose metabolic process"/>
    <property type="evidence" value="ECO:0007669"/>
    <property type="project" value="UniProtKB-UniRule"/>
</dbReference>
<keyword evidence="7 8" id="KW-0326">Glycosidase</keyword>
<keyword evidence="6 8" id="KW-0378">Hydrolase</keyword>
<evidence type="ECO:0000256" key="4">
    <source>
        <dbReference type="ARBA" id="ARBA00022525"/>
    </source>
</evidence>
<keyword evidence="4 8" id="KW-0964">Secreted</keyword>
<proteinExistence type="inferred from homology"/>
<keyword evidence="5 8" id="KW-0732">Signal</keyword>
<dbReference type="GO" id="GO:0005576">
    <property type="term" value="C:extracellular region"/>
    <property type="evidence" value="ECO:0007669"/>
    <property type="project" value="UniProtKB-SubCell"/>
</dbReference>
<evidence type="ECO:0000256" key="7">
    <source>
        <dbReference type="ARBA" id="ARBA00023295"/>
    </source>
</evidence>
<accession>A0AA40EWV4</accession>
<comment type="similarity">
    <text evidence="3 8">Belongs to the glycosyl hydrolase 62 family.</text>
</comment>
<dbReference type="GO" id="GO:0045493">
    <property type="term" value="P:xylan catabolic process"/>
    <property type="evidence" value="ECO:0007669"/>
    <property type="project" value="UniProtKB-UniRule"/>
</dbReference>
<evidence type="ECO:0000313" key="10">
    <source>
        <dbReference type="Proteomes" id="UP001172155"/>
    </source>
</evidence>
<evidence type="ECO:0000256" key="2">
    <source>
        <dbReference type="ARBA" id="ARBA00004613"/>
    </source>
</evidence>
<name>A0AA40EWV4_9PEZI</name>
<evidence type="ECO:0000256" key="6">
    <source>
        <dbReference type="ARBA" id="ARBA00022801"/>
    </source>
</evidence>
<dbReference type="EC" id="3.2.1.55" evidence="8"/>
<evidence type="ECO:0000256" key="8">
    <source>
        <dbReference type="RuleBase" id="RU368117"/>
    </source>
</evidence>
<feature type="non-terminal residue" evidence="9">
    <location>
        <position position="1"/>
    </location>
</feature>
<sequence length="69" mass="7786">STLPYLGNSPGSFGSQATIIFNGVKNDLFEAVQVYTVEVQAFPLYFIIIESICSRGRYFRPYTSARLDR</sequence>
<comment type="function">
    <text evidence="8">Alpha-L-arabinofuranosidase involved in the hydrolysis of xylan, a major structural heterogeneous polysaccharide found in plant biomass representing the second most abundant polysaccharide in the biosphere, after cellulose.</text>
</comment>
<dbReference type="GO" id="GO:0046556">
    <property type="term" value="F:alpha-L-arabinofuranosidase activity"/>
    <property type="evidence" value="ECO:0007669"/>
    <property type="project" value="UniProtKB-UniRule"/>
</dbReference>
<protein>
    <recommendedName>
        <fullName evidence="8">Alpha-L-arabinofuranosidase</fullName>
        <ecNumber evidence="8">3.2.1.55</ecNumber>
    </recommendedName>
</protein>
<organism evidence="9 10">
    <name type="scientific">Schizothecium vesticola</name>
    <dbReference type="NCBI Taxonomy" id="314040"/>
    <lineage>
        <taxon>Eukaryota</taxon>
        <taxon>Fungi</taxon>
        <taxon>Dikarya</taxon>
        <taxon>Ascomycota</taxon>
        <taxon>Pezizomycotina</taxon>
        <taxon>Sordariomycetes</taxon>
        <taxon>Sordariomycetidae</taxon>
        <taxon>Sordariales</taxon>
        <taxon>Schizotheciaceae</taxon>
        <taxon>Schizothecium</taxon>
    </lineage>
</organism>
<keyword evidence="10" id="KW-1185">Reference proteome</keyword>
<evidence type="ECO:0000256" key="1">
    <source>
        <dbReference type="ARBA" id="ARBA00001462"/>
    </source>
</evidence>
<dbReference type="AlphaFoldDB" id="A0AA40EWV4"/>
<dbReference type="Gene3D" id="2.115.10.20">
    <property type="entry name" value="Glycosyl hydrolase domain, family 43"/>
    <property type="match status" value="1"/>
</dbReference>
<dbReference type="PANTHER" id="PTHR40631">
    <property type="entry name" value="ALPHA-L-ARABINOFURANOSIDASE AXHA-2-RELATED"/>
    <property type="match status" value="1"/>
</dbReference>
<dbReference type="Pfam" id="PF03664">
    <property type="entry name" value="Glyco_hydro_62"/>
    <property type="match status" value="1"/>
</dbReference>
<evidence type="ECO:0000256" key="5">
    <source>
        <dbReference type="ARBA" id="ARBA00022729"/>
    </source>
</evidence>
<comment type="subcellular location">
    <subcellularLocation>
        <location evidence="2 8">Secreted</location>
    </subcellularLocation>
</comment>
<dbReference type="Proteomes" id="UP001172155">
    <property type="component" value="Unassembled WGS sequence"/>
</dbReference>
<comment type="catalytic activity">
    <reaction evidence="1 8">
        <text>Hydrolysis of terminal non-reducing alpha-L-arabinofuranoside residues in alpha-L-arabinosides.</text>
        <dbReference type="EC" id="3.2.1.55"/>
    </reaction>
</comment>
<reference evidence="9" key="1">
    <citation type="submission" date="2023-06" db="EMBL/GenBank/DDBJ databases">
        <title>Genome-scale phylogeny and comparative genomics of the fungal order Sordariales.</title>
        <authorList>
            <consortium name="Lawrence Berkeley National Laboratory"/>
            <person name="Hensen N."/>
            <person name="Bonometti L."/>
            <person name="Westerberg I."/>
            <person name="Brannstrom I.O."/>
            <person name="Guillou S."/>
            <person name="Cros-Aarteil S."/>
            <person name="Calhoun S."/>
            <person name="Haridas S."/>
            <person name="Kuo A."/>
            <person name="Mondo S."/>
            <person name="Pangilinan J."/>
            <person name="Riley R."/>
            <person name="LaButti K."/>
            <person name="Andreopoulos B."/>
            <person name="Lipzen A."/>
            <person name="Chen C."/>
            <person name="Yanf M."/>
            <person name="Daum C."/>
            <person name="Ng V."/>
            <person name="Clum A."/>
            <person name="Steindorff A."/>
            <person name="Ohm R."/>
            <person name="Martin F."/>
            <person name="Silar P."/>
            <person name="Natvig D."/>
            <person name="Lalanne C."/>
            <person name="Gautier V."/>
            <person name="Ament-velasquez S.L."/>
            <person name="Kruys A."/>
            <person name="Hutchinson M.I."/>
            <person name="Powell A.J."/>
            <person name="Barry K."/>
            <person name="Miller A.N."/>
            <person name="Grigoriev I.V."/>
            <person name="Debuchy R."/>
            <person name="Gladieux P."/>
            <person name="Thoren M.H."/>
            <person name="Johannesson H."/>
        </authorList>
    </citation>
    <scope>NUCLEOTIDE SEQUENCE</scope>
    <source>
        <strain evidence="9">SMH3187-1</strain>
    </source>
</reference>
<dbReference type="InterPro" id="IPR005193">
    <property type="entry name" value="GH62_arabinosidase"/>
</dbReference>